<comment type="caution">
    <text evidence="10">The sequence shown here is derived from an EMBL/GenBank/DDBJ whole genome shotgun (WGS) entry which is preliminary data.</text>
</comment>
<accession>A0ABV2KSW2</accession>
<name>A0ABV2KSW2_9BACI</name>
<evidence type="ECO:0000256" key="2">
    <source>
        <dbReference type="ARBA" id="ARBA00008038"/>
    </source>
</evidence>
<evidence type="ECO:0000256" key="8">
    <source>
        <dbReference type="SAM" id="Phobius"/>
    </source>
</evidence>
<dbReference type="PROSITE" id="PS01307">
    <property type="entry name" value="MOTA"/>
    <property type="match status" value="1"/>
</dbReference>
<dbReference type="PANTHER" id="PTHR30433:SF2">
    <property type="entry name" value="MOTILITY PROTEIN A"/>
    <property type="match status" value="1"/>
</dbReference>
<dbReference type="Pfam" id="PF01618">
    <property type="entry name" value="MotA_ExbB"/>
    <property type="match status" value="1"/>
</dbReference>
<dbReference type="Proteomes" id="UP001549167">
    <property type="component" value="Unassembled WGS sequence"/>
</dbReference>
<feature type="transmembrane region" description="Helical" evidence="8">
    <location>
        <begin position="187"/>
        <end position="213"/>
    </location>
</feature>
<feature type="transmembrane region" description="Helical" evidence="8">
    <location>
        <begin position="7"/>
        <end position="25"/>
    </location>
</feature>
<dbReference type="RefSeq" id="WP_354219281.1">
    <property type="nucleotide sequence ID" value="NZ_JBEPMX010000002.1"/>
</dbReference>
<dbReference type="InterPro" id="IPR000540">
    <property type="entry name" value="Flag_MotA_CS"/>
</dbReference>
<dbReference type="NCBIfam" id="NF005383">
    <property type="entry name" value="PRK06926.1"/>
    <property type="match status" value="1"/>
</dbReference>
<keyword evidence="4" id="KW-1003">Cell membrane</keyword>
<evidence type="ECO:0000256" key="1">
    <source>
        <dbReference type="ARBA" id="ARBA00004651"/>
    </source>
</evidence>
<gene>
    <name evidence="10" type="ORF">ABID56_000749</name>
</gene>
<feature type="domain" description="MotA/TolQ/ExbB proton channel" evidence="9">
    <location>
        <begin position="106"/>
        <end position="220"/>
    </location>
</feature>
<dbReference type="EMBL" id="JBEPMX010000002">
    <property type="protein sequence ID" value="MET3682668.1"/>
    <property type="molecule type" value="Genomic_DNA"/>
</dbReference>
<dbReference type="InterPro" id="IPR002898">
    <property type="entry name" value="MotA_ExbB_proton_chnl"/>
</dbReference>
<proteinExistence type="inferred from homology"/>
<sequence length="268" mass="29476">MKKSDILTPVGIGLGATMILLGIYFNDGFGGVTSFIQVSSMIVVIGGLLGALFINFNLDEMKLSIRVFRESFRDDDYNLRDLIQLFISLSEKARREGLLALESEVEELDDEFIKKGIYLAIDGIEPEVINDIMNAEIAATEERHGKGRSIVEKAGEYAPAWGMIGTLIGLILMLNKLDNPGTLGPSMAVALLTTFYGMVLANLVFIPIAGKLVSRTEEEIFMKQVVVEGVIGVQSGQNPKILEEKLSAFLPAEDLNDKNEEEDQEEEL</sequence>
<keyword evidence="5 8" id="KW-0812">Transmembrane</keyword>
<keyword evidence="11" id="KW-1185">Reference proteome</keyword>
<reference evidence="10 11" key="1">
    <citation type="submission" date="2024-06" db="EMBL/GenBank/DDBJ databases">
        <title>Genomic Encyclopedia of Type Strains, Phase IV (KMG-IV): sequencing the most valuable type-strain genomes for metagenomic binning, comparative biology and taxonomic classification.</title>
        <authorList>
            <person name="Goeker M."/>
        </authorList>
    </citation>
    <scope>NUCLEOTIDE SEQUENCE [LARGE SCALE GENOMIC DNA]</scope>
    <source>
        <strain evidence="10 11">DSM 23520</strain>
    </source>
</reference>
<evidence type="ECO:0000256" key="7">
    <source>
        <dbReference type="ARBA" id="ARBA00023136"/>
    </source>
</evidence>
<evidence type="ECO:0000256" key="4">
    <source>
        <dbReference type="ARBA" id="ARBA00022475"/>
    </source>
</evidence>
<evidence type="ECO:0000256" key="6">
    <source>
        <dbReference type="ARBA" id="ARBA00022989"/>
    </source>
</evidence>
<protein>
    <submittedName>
        <fullName evidence="10">Chemotaxis protein MotA</fullName>
    </submittedName>
</protein>
<keyword evidence="7 8" id="KW-0472">Membrane</keyword>
<dbReference type="InterPro" id="IPR047055">
    <property type="entry name" value="MotA-like"/>
</dbReference>
<dbReference type="PANTHER" id="PTHR30433">
    <property type="entry name" value="CHEMOTAXIS PROTEIN MOTA"/>
    <property type="match status" value="1"/>
</dbReference>
<feature type="transmembrane region" description="Helical" evidence="8">
    <location>
        <begin position="31"/>
        <end position="56"/>
    </location>
</feature>
<evidence type="ECO:0000256" key="5">
    <source>
        <dbReference type="ARBA" id="ARBA00022692"/>
    </source>
</evidence>
<evidence type="ECO:0000256" key="3">
    <source>
        <dbReference type="ARBA" id="ARBA00022448"/>
    </source>
</evidence>
<keyword evidence="3" id="KW-0813">Transport</keyword>
<evidence type="ECO:0000313" key="10">
    <source>
        <dbReference type="EMBL" id="MET3682668.1"/>
    </source>
</evidence>
<evidence type="ECO:0000313" key="11">
    <source>
        <dbReference type="Proteomes" id="UP001549167"/>
    </source>
</evidence>
<evidence type="ECO:0000259" key="9">
    <source>
        <dbReference type="Pfam" id="PF01618"/>
    </source>
</evidence>
<feature type="transmembrane region" description="Helical" evidence="8">
    <location>
        <begin position="157"/>
        <end position="175"/>
    </location>
</feature>
<comment type="subcellular location">
    <subcellularLocation>
        <location evidence="1">Cell membrane</location>
        <topology evidence="1">Multi-pass membrane protein</topology>
    </subcellularLocation>
</comment>
<keyword evidence="6 8" id="KW-1133">Transmembrane helix</keyword>
<organism evidence="10 11">
    <name type="scientific">Alkalibacillus flavidus</name>
    <dbReference type="NCBI Taxonomy" id="546021"/>
    <lineage>
        <taxon>Bacteria</taxon>
        <taxon>Bacillati</taxon>
        <taxon>Bacillota</taxon>
        <taxon>Bacilli</taxon>
        <taxon>Bacillales</taxon>
        <taxon>Bacillaceae</taxon>
        <taxon>Alkalibacillus</taxon>
    </lineage>
</organism>
<comment type="similarity">
    <text evidence="2">Belongs to the MotA family.</text>
</comment>